<evidence type="ECO:0000313" key="3">
    <source>
        <dbReference type="Proteomes" id="UP001607069"/>
    </source>
</evidence>
<keyword evidence="2" id="KW-0540">Nuclease</keyword>
<keyword evidence="2" id="KW-0378">Hydrolase</keyword>
<keyword evidence="2" id="KW-0255">Endonuclease</keyword>
<evidence type="ECO:0000313" key="2">
    <source>
        <dbReference type="EMBL" id="MFH0249318.1"/>
    </source>
</evidence>
<dbReference type="InterPro" id="IPR011089">
    <property type="entry name" value="GmrSD_C"/>
</dbReference>
<protein>
    <submittedName>
        <fullName evidence="2">HNH endonuclease family protein</fullName>
    </submittedName>
</protein>
<comment type="caution">
    <text evidence="2">The sequence shown here is derived from an EMBL/GenBank/DDBJ whole genome shotgun (WGS) entry which is preliminary data.</text>
</comment>
<dbReference type="Pfam" id="PF07510">
    <property type="entry name" value="GmrSD_C"/>
    <property type="match status" value="1"/>
</dbReference>
<dbReference type="EMBL" id="JBIHMK010000046">
    <property type="protein sequence ID" value="MFH0249318.1"/>
    <property type="molecule type" value="Genomic_DNA"/>
</dbReference>
<proteinExistence type="predicted"/>
<accession>A0ABW7HU48</accession>
<dbReference type="PANTHER" id="PTHR35149">
    <property type="entry name" value="SLL5132 PROTEIN"/>
    <property type="match status" value="1"/>
</dbReference>
<organism evidence="2 3">
    <name type="scientific">Streptomyces chitinivorans</name>
    <dbReference type="NCBI Taxonomy" id="1257027"/>
    <lineage>
        <taxon>Bacteria</taxon>
        <taxon>Bacillati</taxon>
        <taxon>Actinomycetota</taxon>
        <taxon>Actinomycetes</taxon>
        <taxon>Kitasatosporales</taxon>
        <taxon>Streptomycetaceae</taxon>
        <taxon>Streptomyces</taxon>
    </lineage>
</organism>
<dbReference type="GO" id="GO:0004519">
    <property type="term" value="F:endonuclease activity"/>
    <property type="evidence" value="ECO:0007669"/>
    <property type="project" value="UniProtKB-KW"/>
</dbReference>
<dbReference type="RefSeq" id="WP_279950212.1">
    <property type="nucleotide sequence ID" value="NZ_BAABEN010000036.1"/>
</dbReference>
<feature type="domain" description="GmrSD restriction endonucleases C-terminal" evidence="1">
    <location>
        <begin position="2"/>
        <end position="116"/>
    </location>
</feature>
<dbReference type="PANTHER" id="PTHR35149:SF2">
    <property type="entry name" value="DUF262 DOMAIN-CONTAINING PROTEIN"/>
    <property type="match status" value="1"/>
</dbReference>
<evidence type="ECO:0000259" key="1">
    <source>
        <dbReference type="Pfam" id="PF07510"/>
    </source>
</evidence>
<name>A0ABW7HU48_9ACTN</name>
<keyword evidence="3" id="KW-1185">Reference proteome</keyword>
<dbReference type="Proteomes" id="UP001607069">
    <property type="component" value="Unassembled WGS sequence"/>
</dbReference>
<gene>
    <name evidence="2" type="ORF">ACG5V6_13965</name>
</gene>
<reference evidence="2 3" key="1">
    <citation type="submission" date="2024-10" db="EMBL/GenBank/DDBJ databases">
        <authorList>
            <person name="Cho J.-C."/>
        </authorList>
    </citation>
    <scope>NUCLEOTIDE SEQUENCE [LARGE SCALE GENOMIC DNA]</scope>
    <source>
        <strain evidence="2 3">KCTC29696</strain>
    </source>
</reference>
<sequence length="124" mass="14288">MLLRLDELLARGQGVTYDHPLITVEHVLPRNPKVDSRWVDLFDEEQRARWTHRLGNLVLLNRAKNSAAQNYDFAAKKAKYFTGRGGVVPFALTSQVLQHAEWTPELVKARQEELLGVLAEEWRL</sequence>